<evidence type="ECO:0000313" key="3">
    <source>
        <dbReference type="Proteomes" id="UP001204486"/>
    </source>
</evidence>
<gene>
    <name evidence="2" type="ORF">NNC55_00165</name>
</gene>
<dbReference type="Gene3D" id="3.90.70.50">
    <property type="entry name" value="Peptidase C10, streptopain"/>
    <property type="match status" value="1"/>
</dbReference>
<dbReference type="Proteomes" id="UP001204486">
    <property type="component" value="Unassembled WGS sequence"/>
</dbReference>
<evidence type="ECO:0000313" key="2">
    <source>
        <dbReference type="EMBL" id="MCP9598380.1"/>
    </source>
</evidence>
<name>A0AAW5ILH3_9BACT</name>
<reference evidence="2" key="1">
    <citation type="submission" date="2022-07" db="EMBL/GenBank/DDBJ databases">
        <title>Prevotella copri.</title>
        <authorList>
            <person name="Yang C."/>
        </authorList>
    </citation>
    <scope>NUCLEOTIDE SEQUENCE</scope>
    <source>
        <strain evidence="2">HF1476</strain>
    </source>
</reference>
<proteinExistence type="predicted"/>
<organism evidence="2 3">
    <name type="scientific">Segatella copri</name>
    <dbReference type="NCBI Taxonomy" id="165179"/>
    <lineage>
        <taxon>Bacteria</taxon>
        <taxon>Pseudomonadati</taxon>
        <taxon>Bacteroidota</taxon>
        <taxon>Bacteroidia</taxon>
        <taxon>Bacteroidales</taxon>
        <taxon>Prevotellaceae</taxon>
        <taxon>Segatella</taxon>
    </lineage>
</organism>
<dbReference type="EMBL" id="JANDWN010000001">
    <property type="protein sequence ID" value="MCP9598380.1"/>
    <property type="molecule type" value="Genomic_DNA"/>
</dbReference>
<dbReference type="SUPFAM" id="SSF54001">
    <property type="entry name" value="Cysteine proteinases"/>
    <property type="match status" value="1"/>
</dbReference>
<feature type="active site" description="Nucleophile" evidence="1">
    <location>
        <position position="156"/>
    </location>
</feature>
<dbReference type="PRINTS" id="PR00797">
    <property type="entry name" value="STREPTOPAIN"/>
</dbReference>
<dbReference type="InterPro" id="IPR038765">
    <property type="entry name" value="Papain-like_cys_pep_sf"/>
</dbReference>
<dbReference type="InterPro" id="IPR044934">
    <property type="entry name" value="Streptopain_sf"/>
</dbReference>
<dbReference type="AlphaFoldDB" id="A0AAW5ILH3"/>
<protein>
    <submittedName>
        <fullName evidence="2">C10 family peptidase</fullName>
    </submittedName>
</protein>
<dbReference type="GO" id="GO:0008234">
    <property type="term" value="F:cysteine-type peptidase activity"/>
    <property type="evidence" value="ECO:0007669"/>
    <property type="project" value="UniProtKB-KW"/>
</dbReference>
<feature type="active site" description="Proton acceptor" evidence="1">
    <location>
        <position position="297"/>
    </location>
</feature>
<dbReference type="RefSeq" id="WP_254972809.1">
    <property type="nucleotide sequence ID" value="NZ_JANDWK010000001.1"/>
</dbReference>
<sequence length="543" mass="59898">MKEIVFSFALLWITLSIFASSRSYSEKLAIAKMVLQDLPSSATRASFSKLQILQENQALSVIGYSQCGYVVIANDNRFNAVIGYSAKAFQENNPGLKWWLNTISEVMTSNQTSASETNLADSKEAIPQLMKSEWGQSAPFNNLCPMGASGRCPAGCVATAMAQVFYYHKYPVKAIGKGSCTYGGKTYAQNLSGIEYAWDKMLPKYDTPSGVGSEDVATLLYDCGLSIGMNYDDNGSGSYNFEACNAINEHFNMYATYYDRSYYTASDWMNILYQQLSQKNPVVYTGVSKVEGVASGHCFVIDGYREDGLVHVNWGWDGEGDGYYDIALLNPVVGDSMSFSSMQDMIICQKNPIEVFSNIGMMGITMKVADDNHFTVIISSVTNLLPQDFNGELAIIAEANGKKYILKSVSKKLVFGVNYSSLFEDNKCSVEDLEDGEYRIYAAAKSKDDSDWQVFRSSYGGKNSYILTKANGSIKLVADRKAWSTGISLPIVGDSVSPITYVYDMNGRLVYQATTSDFSPSNIPTKGLFVIKQGDKYQKIVKQ</sequence>
<dbReference type="InterPro" id="IPR000200">
    <property type="entry name" value="Peptidase_C10"/>
</dbReference>
<evidence type="ECO:0000256" key="1">
    <source>
        <dbReference type="PIRSR" id="PIRSR600200-1"/>
    </source>
</evidence>
<dbReference type="GO" id="GO:0006508">
    <property type="term" value="P:proteolysis"/>
    <property type="evidence" value="ECO:0007669"/>
    <property type="project" value="UniProtKB-KW"/>
</dbReference>
<dbReference type="Pfam" id="PF01640">
    <property type="entry name" value="Peptidase_C10"/>
    <property type="match status" value="1"/>
</dbReference>
<comment type="caution">
    <text evidence="2">The sequence shown here is derived from an EMBL/GenBank/DDBJ whole genome shotgun (WGS) entry which is preliminary data.</text>
</comment>
<accession>A0AAW5ILH3</accession>